<organism evidence="1 2">
    <name type="scientific">Niastella vici</name>
    <dbReference type="NCBI Taxonomy" id="1703345"/>
    <lineage>
        <taxon>Bacteria</taxon>
        <taxon>Pseudomonadati</taxon>
        <taxon>Bacteroidota</taxon>
        <taxon>Chitinophagia</taxon>
        <taxon>Chitinophagales</taxon>
        <taxon>Chitinophagaceae</taxon>
        <taxon>Niastella</taxon>
    </lineage>
</organism>
<gene>
    <name evidence="1" type="ORF">A3860_21530</name>
</gene>
<accession>A0A1V9G057</accession>
<name>A0A1V9G057_9BACT</name>
<evidence type="ECO:0000313" key="2">
    <source>
        <dbReference type="Proteomes" id="UP000192796"/>
    </source>
</evidence>
<comment type="caution">
    <text evidence="1">The sequence shown here is derived from an EMBL/GenBank/DDBJ whole genome shotgun (WGS) entry which is preliminary data.</text>
</comment>
<proteinExistence type="predicted"/>
<dbReference type="EMBL" id="LVYD01000043">
    <property type="protein sequence ID" value="OQP64005.1"/>
    <property type="molecule type" value="Genomic_DNA"/>
</dbReference>
<reference evidence="1 2" key="1">
    <citation type="submission" date="2016-03" db="EMBL/GenBank/DDBJ databases">
        <title>Niastella vici sp. nov., isolated from farmland soil.</title>
        <authorList>
            <person name="Chen L."/>
            <person name="Wang D."/>
            <person name="Yang S."/>
            <person name="Wang G."/>
        </authorList>
    </citation>
    <scope>NUCLEOTIDE SEQUENCE [LARGE SCALE GENOMIC DNA]</scope>
    <source>
        <strain evidence="1 2">DJ57</strain>
    </source>
</reference>
<sequence>MGILKLYHDNISIEIEFKKYPFIHLMKTTVKLSLIVAFSITAFLVVTCKHEIPLKDGNNNSDTCGTIVSTYSGGVAPLLTTYCTKCHNATTTRAGIDLSAYDGVKTVALNGRLLGSIKQATGYKPMPPGTTKLTGCQIRQIEKWVSAGAINN</sequence>
<protein>
    <recommendedName>
        <fullName evidence="3">Cytochrome c domain-containing protein</fullName>
    </recommendedName>
</protein>
<evidence type="ECO:0000313" key="1">
    <source>
        <dbReference type="EMBL" id="OQP64005.1"/>
    </source>
</evidence>
<keyword evidence="2" id="KW-1185">Reference proteome</keyword>
<dbReference type="AlphaFoldDB" id="A0A1V9G057"/>
<dbReference type="Proteomes" id="UP000192796">
    <property type="component" value="Unassembled WGS sequence"/>
</dbReference>
<evidence type="ECO:0008006" key="3">
    <source>
        <dbReference type="Google" id="ProtNLM"/>
    </source>
</evidence>
<dbReference type="STRING" id="1703345.A3860_21530"/>